<dbReference type="GO" id="GO:0043015">
    <property type="term" value="F:gamma-tubulin binding"/>
    <property type="evidence" value="ECO:0007669"/>
    <property type="project" value="InterPro"/>
</dbReference>
<accession>A0AA38X7A6</accession>
<dbReference type="GO" id="GO:0000922">
    <property type="term" value="C:spindle pole"/>
    <property type="evidence" value="ECO:0007669"/>
    <property type="project" value="InterPro"/>
</dbReference>
<dbReference type="GO" id="GO:0031122">
    <property type="term" value="P:cytoplasmic microtubule organization"/>
    <property type="evidence" value="ECO:0007669"/>
    <property type="project" value="TreeGrafter"/>
</dbReference>
<evidence type="ECO:0000256" key="2">
    <source>
        <dbReference type="ARBA" id="ARBA00022490"/>
    </source>
</evidence>
<dbReference type="GO" id="GO:0005874">
    <property type="term" value="C:microtubule"/>
    <property type="evidence" value="ECO:0007669"/>
    <property type="project" value="UniProtKB-KW"/>
</dbReference>
<dbReference type="GO" id="GO:0051321">
    <property type="term" value="P:meiotic cell cycle"/>
    <property type="evidence" value="ECO:0007669"/>
    <property type="project" value="TreeGrafter"/>
</dbReference>
<keyword evidence="8" id="KW-1185">Reference proteome</keyword>
<dbReference type="GO" id="GO:0051225">
    <property type="term" value="P:spindle assembly"/>
    <property type="evidence" value="ECO:0007669"/>
    <property type="project" value="TreeGrafter"/>
</dbReference>
<proteinExistence type="inferred from homology"/>
<dbReference type="InterPro" id="IPR040457">
    <property type="entry name" value="GCP_C"/>
</dbReference>
<feature type="domain" description="Gamma tubulin complex component C-terminal" evidence="6">
    <location>
        <begin position="548"/>
        <end position="895"/>
    </location>
</feature>
<dbReference type="AlphaFoldDB" id="A0AA38X7A6"/>
<dbReference type="GO" id="GO:0005816">
    <property type="term" value="C:spindle pole body"/>
    <property type="evidence" value="ECO:0007669"/>
    <property type="project" value="UniProtKB-ARBA"/>
</dbReference>
<name>A0AA38X7A6_9EURO</name>
<dbReference type="GO" id="GO:0007020">
    <property type="term" value="P:microtubule nucleation"/>
    <property type="evidence" value="ECO:0007669"/>
    <property type="project" value="InterPro"/>
</dbReference>
<gene>
    <name evidence="7" type="ORF">H2200_007091</name>
</gene>
<dbReference type="Proteomes" id="UP001172673">
    <property type="component" value="Unassembled WGS sequence"/>
</dbReference>
<keyword evidence="3 5" id="KW-0493">Microtubule</keyword>
<reference evidence="7" key="1">
    <citation type="submission" date="2022-10" db="EMBL/GenBank/DDBJ databases">
        <title>Culturing micro-colonial fungi from biological soil crusts in the Mojave desert and describing Neophaeococcomyces mojavensis, and introducing the new genera and species Taxawa tesnikishii.</title>
        <authorList>
            <person name="Kurbessoian T."/>
            <person name="Stajich J.E."/>
        </authorList>
    </citation>
    <scope>NUCLEOTIDE SEQUENCE</scope>
    <source>
        <strain evidence="7">TK_41</strain>
    </source>
</reference>
<evidence type="ECO:0000256" key="1">
    <source>
        <dbReference type="ARBA" id="ARBA00010337"/>
    </source>
</evidence>
<dbReference type="InterPro" id="IPR042241">
    <property type="entry name" value="GCP_C_sf"/>
</dbReference>
<sequence length="913" mass="102649">MLEPDQVDPFSLAAVQDIARLPLPRHATWDGFHFDQTLESGLLRLDETKSNELPALKANIFRLNLDDVLLPDLSTSTSTSDSDDDWFLSLDGDAIDGEVEDVWILPDIQKRRLPGQLAGWDNFLDAAHQEPSSGYISEAQSPVLYGILEANGQSPVRYAKQDVLLHAFFELSMGRESVLFNWQEKTRAFTPRWQNITTHGYSPTLVQNCFDEFSDMASRIKRLTSTVEALDKHQSRLSSSKVAFLAASRSILYSIHKHLCEASSSIRSLVQLRGKIAQIGVLIDVLDQCLEIPEAHPTRSFADPSLLRKAADASLRHPNLSDVLYLVVTRACRPLLAVLSEQVGLSMNQSTDSQQLAEDDTWEDLLEADIVAIIHEARQSLRLLKGHSSNSPLMTATVFRSTPLKRLDLGFEFQTICELQSRAAAYENAMKSLIVSAESSTSTSPIETPTSDSFEVSETLQHLSRFANPFRPEFNIFESQVHGGLELKEDDLYEKVAEYLQGQGSDEASLPLELEESLSLSITPLITAQHRLLSYSVLTLLLQDNSFLAHLTLQRNFHLLGNPFFSSRLSTALFDSDQISGEGQRRTGASTGLRLHARDSWPPAGSELRLILTTILSDSLNVQDRPLEDCISFAIRDMPLEELEKCRNVNSIHALDFLRLQYTAPNELLEAVITPEILDKYDRIFQHLLHNMRLQAVTQSLLRMAAFSEQGIMAIGPSHKVIVEMHNFISTIADYCHNTAIGTHWTRFEAVLTSAKSHLDSQRYEETLRAVTSLDHLRACHERTLDNILHALMLKQKQARPRQILEGIYNLILQFAVEQRHTDSEDTGKADMNSKSLQERFRAQVLQFIEALGSMKQTAKPVSERAGLEELENSAGDDVDMFECLLLRLDMSGYWARRKGRDAKMSVLPFDLL</sequence>
<comment type="subcellular location">
    <subcellularLocation>
        <location evidence="5">Cytoplasm</location>
        <location evidence="5">Cytoskeleton</location>
        <location evidence="5">Microtubule organizing center</location>
    </subcellularLocation>
</comment>
<evidence type="ECO:0000256" key="3">
    <source>
        <dbReference type="ARBA" id="ARBA00022701"/>
    </source>
</evidence>
<dbReference type="InterPro" id="IPR007259">
    <property type="entry name" value="GCP"/>
</dbReference>
<keyword evidence="2 5" id="KW-0963">Cytoplasm</keyword>
<dbReference type="Pfam" id="PF04130">
    <property type="entry name" value="GCP_C_terminal"/>
    <property type="match status" value="1"/>
</dbReference>
<organism evidence="7 8">
    <name type="scientific">Cladophialophora chaetospira</name>
    <dbReference type="NCBI Taxonomy" id="386627"/>
    <lineage>
        <taxon>Eukaryota</taxon>
        <taxon>Fungi</taxon>
        <taxon>Dikarya</taxon>
        <taxon>Ascomycota</taxon>
        <taxon>Pezizomycotina</taxon>
        <taxon>Eurotiomycetes</taxon>
        <taxon>Chaetothyriomycetidae</taxon>
        <taxon>Chaetothyriales</taxon>
        <taxon>Herpotrichiellaceae</taxon>
        <taxon>Cladophialophora</taxon>
    </lineage>
</organism>
<dbReference type="Gene3D" id="1.20.120.1900">
    <property type="entry name" value="Gamma-tubulin complex, C-terminal domain"/>
    <property type="match status" value="1"/>
</dbReference>
<dbReference type="EMBL" id="JAPDRK010000010">
    <property type="protein sequence ID" value="KAJ9608103.1"/>
    <property type="molecule type" value="Genomic_DNA"/>
</dbReference>
<dbReference type="GO" id="GO:0051011">
    <property type="term" value="F:microtubule minus-end binding"/>
    <property type="evidence" value="ECO:0007669"/>
    <property type="project" value="TreeGrafter"/>
</dbReference>
<evidence type="ECO:0000256" key="5">
    <source>
        <dbReference type="RuleBase" id="RU363050"/>
    </source>
</evidence>
<dbReference type="GO" id="GO:0000930">
    <property type="term" value="C:gamma-tubulin complex"/>
    <property type="evidence" value="ECO:0007669"/>
    <property type="project" value="TreeGrafter"/>
</dbReference>
<dbReference type="PANTHER" id="PTHR19302">
    <property type="entry name" value="GAMMA TUBULIN COMPLEX PROTEIN"/>
    <property type="match status" value="1"/>
</dbReference>
<evidence type="ECO:0000259" key="6">
    <source>
        <dbReference type="Pfam" id="PF04130"/>
    </source>
</evidence>
<comment type="caution">
    <text evidence="7">The sequence shown here is derived from an EMBL/GenBank/DDBJ whole genome shotgun (WGS) entry which is preliminary data.</text>
</comment>
<dbReference type="GO" id="GO:0000278">
    <property type="term" value="P:mitotic cell cycle"/>
    <property type="evidence" value="ECO:0007669"/>
    <property type="project" value="TreeGrafter"/>
</dbReference>
<evidence type="ECO:0000313" key="7">
    <source>
        <dbReference type="EMBL" id="KAJ9608103.1"/>
    </source>
</evidence>
<evidence type="ECO:0000313" key="8">
    <source>
        <dbReference type="Proteomes" id="UP001172673"/>
    </source>
</evidence>
<comment type="similarity">
    <text evidence="1 5">Belongs to the TUBGCP family.</text>
</comment>
<keyword evidence="4 5" id="KW-0206">Cytoskeleton</keyword>
<dbReference type="PANTHER" id="PTHR19302:SF70">
    <property type="entry name" value="GAMMA-TUBULIN COMPLEX COMPONENT 6"/>
    <property type="match status" value="1"/>
</dbReference>
<protein>
    <recommendedName>
        <fullName evidence="5">Spindle pole body component</fullName>
    </recommendedName>
</protein>
<evidence type="ECO:0000256" key="4">
    <source>
        <dbReference type="ARBA" id="ARBA00023212"/>
    </source>
</evidence>